<reference evidence="4 5" key="2">
    <citation type="submission" date="2024-07" db="EMBL/GenBank/DDBJ databases">
        <authorList>
            <person name="Akdeniz Z."/>
        </authorList>
    </citation>
    <scope>NUCLEOTIDE SEQUENCE [LARGE SCALE GENOMIC DNA]</scope>
</reference>
<keyword evidence="2" id="KW-0732">Signal</keyword>
<evidence type="ECO:0000313" key="4">
    <source>
        <dbReference type="EMBL" id="CAL6109478.1"/>
    </source>
</evidence>
<evidence type="ECO:0000256" key="2">
    <source>
        <dbReference type="SAM" id="SignalP"/>
    </source>
</evidence>
<sequence>MIHFYVTLSLVCFQTNVTVSLDVQTRSLIFKAWPRTDSSTELNVCKQMSGDLYKLSIQTGSYTYALSQLQTYGVGATIDITIPCEDLIDNCATAFKATSAIYIMEFQNANVVVNEAAQNLRIVDFNRKNCVQNPQLQFGQNIQITPGVYSNEYKLSGTPTQICKYPLDTLAVITANVTSTKKAVLSFQAYPNFTTTSQLFSVSLPTIFSQATYPCATQSTPTAISWCNNMTNSLATQSFGYNKVQYFAPGKIPNKDGTITRAFNYSVSYETNVVTNTLQSTFDCYSSQNIMLYSNTLLLTNTMNPAINYCNTTMSSFIGFAYDKVVTRVIFQEFEDFRKGNVYILDFNTKSQVLNSSSEWLDCNLSTNVTYCKEVLAQQSIISKYQFSAQQLIYKNDILLKIFTLSPSLSVSCLQDVTASIYDTQACVSVTNICSNTTQNQQFIISFQNSQGYINISTLAEFPNLEGKYCANGVFKRKQTGGITSGIVQIGSSLVPISSLADETEVLEVANIQYLVLGIAVFVGIFVAVGIFKPLV</sequence>
<feature type="chain" id="PRO_5041644860" description="Transmembrane protein" evidence="2">
    <location>
        <begin position="21"/>
        <end position="536"/>
    </location>
</feature>
<keyword evidence="5" id="KW-1185">Reference proteome</keyword>
<organism evidence="3">
    <name type="scientific">Hexamita inflata</name>
    <dbReference type="NCBI Taxonomy" id="28002"/>
    <lineage>
        <taxon>Eukaryota</taxon>
        <taxon>Metamonada</taxon>
        <taxon>Diplomonadida</taxon>
        <taxon>Hexamitidae</taxon>
        <taxon>Hexamitinae</taxon>
        <taxon>Hexamita</taxon>
    </lineage>
</organism>
<evidence type="ECO:0008006" key="6">
    <source>
        <dbReference type="Google" id="ProtNLM"/>
    </source>
</evidence>
<evidence type="ECO:0000313" key="5">
    <source>
        <dbReference type="Proteomes" id="UP001642409"/>
    </source>
</evidence>
<reference evidence="3" key="1">
    <citation type="submission" date="2023-06" db="EMBL/GenBank/DDBJ databases">
        <authorList>
            <person name="Kurt Z."/>
        </authorList>
    </citation>
    <scope>NUCLEOTIDE SEQUENCE</scope>
</reference>
<feature type="signal peptide" evidence="2">
    <location>
        <begin position="1"/>
        <end position="20"/>
    </location>
</feature>
<dbReference type="EMBL" id="CAXDID020000669">
    <property type="protein sequence ID" value="CAL6109478.1"/>
    <property type="molecule type" value="Genomic_DNA"/>
</dbReference>
<protein>
    <recommendedName>
        <fullName evidence="6">Transmembrane protein</fullName>
    </recommendedName>
</protein>
<name>A0AA86NF18_9EUKA</name>
<feature type="transmembrane region" description="Helical" evidence="1">
    <location>
        <begin position="512"/>
        <end position="532"/>
    </location>
</feature>
<dbReference type="Proteomes" id="UP001642409">
    <property type="component" value="Unassembled WGS sequence"/>
</dbReference>
<keyword evidence="1" id="KW-0812">Transmembrane</keyword>
<proteinExistence type="predicted"/>
<comment type="caution">
    <text evidence="3">The sequence shown here is derived from an EMBL/GenBank/DDBJ whole genome shotgun (WGS) entry which is preliminary data.</text>
</comment>
<keyword evidence="1" id="KW-0472">Membrane</keyword>
<gene>
    <name evidence="3" type="ORF">HINF_LOCUS5773</name>
    <name evidence="4" type="ORF">HINF_LOCUS75465</name>
</gene>
<dbReference type="EMBL" id="CATOUU010000151">
    <property type="protein sequence ID" value="CAI9918128.1"/>
    <property type="molecule type" value="Genomic_DNA"/>
</dbReference>
<accession>A0AA86NF18</accession>
<evidence type="ECO:0000313" key="3">
    <source>
        <dbReference type="EMBL" id="CAI9918128.1"/>
    </source>
</evidence>
<evidence type="ECO:0000256" key="1">
    <source>
        <dbReference type="SAM" id="Phobius"/>
    </source>
</evidence>
<keyword evidence="1" id="KW-1133">Transmembrane helix</keyword>
<dbReference type="AlphaFoldDB" id="A0AA86NF18"/>